<dbReference type="EMBL" id="HBKN01001252">
    <property type="protein sequence ID" value="CAE2191768.1"/>
    <property type="molecule type" value="Transcribed_RNA"/>
</dbReference>
<protein>
    <submittedName>
        <fullName evidence="2">Uncharacterized protein</fullName>
    </submittedName>
</protein>
<dbReference type="AlphaFoldDB" id="A0A7S4M061"/>
<feature type="compositionally biased region" description="Basic and acidic residues" evidence="1">
    <location>
        <begin position="177"/>
        <end position="196"/>
    </location>
</feature>
<accession>A0A7S4M061</accession>
<organism evidence="2">
    <name type="scientific">Guillardia theta</name>
    <name type="common">Cryptophyte</name>
    <name type="synonym">Cryptomonas phi</name>
    <dbReference type="NCBI Taxonomy" id="55529"/>
    <lineage>
        <taxon>Eukaryota</taxon>
        <taxon>Cryptophyceae</taxon>
        <taxon>Pyrenomonadales</taxon>
        <taxon>Geminigeraceae</taxon>
        <taxon>Guillardia</taxon>
    </lineage>
</organism>
<feature type="region of interest" description="Disordered" evidence="1">
    <location>
        <begin position="177"/>
        <end position="199"/>
    </location>
</feature>
<name>A0A7S4M061_GUITH</name>
<evidence type="ECO:0000313" key="2">
    <source>
        <dbReference type="EMBL" id="CAE2191768.1"/>
    </source>
</evidence>
<proteinExistence type="predicted"/>
<reference evidence="2" key="1">
    <citation type="submission" date="2021-01" db="EMBL/GenBank/DDBJ databases">
        <authorList>
            <person name="Corre E."/>
            <person name="Pelletier E."/>
            <person name="Niang G."/>
            <person name="Scheremetjew M."/>
            <person name="Finn R."/>
            <person name="Kale V."/>
            <person name="Holt S."/>
            <person name="Cochrane G."/>
            <person name="Meng A."/>
            <person name="Brown T."/>
            <person name="Cohen L."/>
        </authorList>
    </citation>
    <scope>NUCLEOTIDE SEQUENCE</scope>
    <source>
        <strain evidence="2">CCMP 2712</strain>
    </source>
</reference>
<evidence type="ECO:0000256" key="1">
    <source>
        <dbReference type="SAM" id="MobiDB-lite"/>
    </source>
</evidence>
<sequence>MPWNENNDHPLVVREDTADIECSSATVSAAEHQQQGIECCESRQNNTPSAMLCSHVRFRSGTARIRSGLSIASAFMFVAALMLVAKDALVEDTSSTGKRVMLQGDGALMGSALKDVQQLYKSNPKMIEEWAMLTGNKGEALLHLLQSQSRPRAQRDVNIRRGTSKLNQYLHELKLASEEERRASESRSSAMREGRKSLSVQEPVEKHTAWILVNDLSREWDRNANYTRTPWEFCAGRDLSGRQLRDCVEHLMRAVGVKYHRDLNMDSKLYDDFCSQTGHTILDKHGSPTPIPRGTRRKCIQVIAARNNVDLLMKRQITMYKTKRNRVTGALTPPAHELKGSHGIDCSVIPDGC</sequence>
<gene>
    <name evidence="2" type="ORF">GTHE00462_LOCUS1079</name>
</gene>